<gene>
    <name evidence="5" type="primary">rpsK</name>
    <name evidence="7" type="ORF">J120_03320</name>
</gene>
<dbReference type="EMBL" id="ARQD01000002">
    <property type="protein sequence ID" value="KIX85308.1"/>
    <property type="molecule type" value="Genomic_DNA"/>
</dbReference>
<dbReference type="SUPFAM" id="SSF53137">
    <property type="entry name" value="Translational machinery components"/>
    <property type="match status" value="1"/>
</dbReference>
<dbReference type="GO" id="GO:0019843">
    <property type="term" value="F:rRNA binding"/>
    <property type="evidence" value="ECO:0007669"/>
    <property type="project" value="UniProtKB-UniRule"/>
</dbReference>
<comment type="subunit">
    <text evidence="5">Part of the 30S ribosomal subunit. Interacts with proteins S7 and S18. Binds to IF-3.</text>
</comment>
<protein>
    <recommendedName>
        <fullName evidence="4 5">Small ribosomal subunit protein uS11</fullName>
    </recommendedName>
</protein>
<evidence type="ECO:0000313" key="8">
    <source>
        <dbReference type="Proteomes" id="UP000032214"/>
    </source>
</evidence>
<dbReference type="Pfam" id="PF00411">
    <property type="entry name" value="Ribosomal_S11"/>
    <property type="match status" value="1"/>
</dbReference>
<evidence type="ECO:0000256" key="4">
    <source>
        <dbReference type="ARBA" id="ARBA00035160"/>
    </source>
</evidence>
<evidence type="ECO:0000313" key="7">
    <source>
        <dbReference type="EMBL" id="KIX85308.1"/>
    </source>
</evidence>
<dbReference type="InterPro" id="IPR036967">
    <property type="entry name" value="Ribosomal_uS11_sf"/>
</dbReference>
<name>A0A0D2JLT5_9BACT</name>
<keyword evidence="5" id="KW-0699">rRNA-binding</keyword>
<dbReference type="STRING" id="1306947.J120_03320"/>
<dbReference type="Proteomes" id="UP000032214">
    <property type="component" value="Unassembled WGS sequence"/>
</dbReference>
<dbReference type="GO" id="GO:0005840">
    <property type="term" value="C:ribosome"/>
    <property type="evidence" value="ECO:0007669"/>
    <property type="project" value="UniProtKB-KW"/>
</dbReference>
<evidence type="ECO:0000256" key="2">
    <source>
        <dbReference type="ARBA" id="ARBA00022980"/>
    </source>
</evidence>
<dbReference type="eggNOG" id="COG0100">
    <property type="taxonomic scope" value="Bacteria"/>
</dbReference>
<accession>A0A0D2JLT5</accession>
<dbReference type="InterPro" id="IPR018102">
    <property type="entry name" value="Ribosomal_uS11_CS"/>
</dbReference>
<keyword evidence="2 5" id="KW-0689">Ribosomal protein</keyword>
<dbReference type="GO" id="GO:1990904">
    <property type="term" value="C:ribonucleoprotein complex"/>
    <property type="evidence" value="ECO:0007669"/>
    <property type="project" value="UniProtKB-KW"/>
</dbReference>
<organism evidence="7 8">
    <name type="scientific">candidate division TM6 bacterium JCVI TM6SC1</name>
    <dbReference type="NCBI Taxonomy" id="1306947"/>
    <lineage>
        <taxon>Bacteria</taxon>
        <taxon>Candidatus Babelota</taxon>
        <taxon>Vermiphilus</taxon>
    </lineage>
</organism>
<keyword evidence="8" id="KW-1185">Reference proteome</keyword>
<dbReference type="NCBIfam" id="NF003698">
    <property type="entry name" value="PRK05309.1"/>
    <property type="match status" value="1"/>
</dbReference>
<dbReference type="GO" id="GO:0003735">
    <property type="term" value="F:structural constituent of ribosome"/>
    <property type="evidence" value="ECO:0007669"/>
    <property type="project" value="InterPro"/>
</dbReference>
<evidence type="ECO:0000256" key="3">
    <source>
        <dbReference type="ARBA" id="ARBA00023274"/>
    </source>
</evidence>
<dbReference type="PANTHER" id="PTHR11759">
    <property type="entry name" value="40S RIBOSOMAL PROTEIN S14/30S RIBOSOMAL PROTEIN S11"/>
    <property type="match status" value="1"/>
</dbReference>
<keyword evidence="5" id="KW-0694">RNA-binding</keyword>
<dbReference type="Gene3D" id="3.30.420.80">
    <property type="entry name" value="Ribosomal protein S11"/>
    <property type="match status" value="1"/>
</dbReference>
<dbReference type="PROSITE" id="PS00054">
    <property type="entry name" value="RIBOSOMAL_S11"/>
    <property type="match status" value="1"/>
</dbReference>
<keyword evidence="3 5" id="KW-0687">Ribonucleoprotein</keyword>
<dbReference type="HAMAP" id="MF_01310">
    <property type="entry name" value="Ribosomal_uS11"/>
    <property type="match status" value="1"/>
</dbReference>
<dbReference type="AlphaFoldDB" id="A0A0D2JLT5"/>
<dbReference type="PIRSF" id="PIRSF002131">
    <property type="entry name" value="Ribosomal_S11"/>
    <property type="match status" value="1"/>
</dbReference>
<evidence type="ECO:0000256" key="5">
    <source>
        <dbReference type="HAMAP-Rule" id="MF_01310"/>
    </source>
</evidence>
<sequence length="127" mass="13459">MAYKKKTKKQKRNVDTVIAHVQSSFNNTLVAITTPEGDVLLRGSAGKLGFKGARKGTPFAAGQIGAGLAKEMQAMGVKTVEVNLQGPGAGRDSLVRSLHSAGLEVSLIRDVTPLPHNGCRAPKKRRV</sequence>
<dbReference type="GO" id="GO:0006412">
    <property type="term" value="P:translation"/>
    <property type="evidence" value="ECO:0007669"/>
    <property type="project" value="UniProtKB-UniRule"/>
</dbReference>
<evidence type="ECO:0000256" key="1">
    <source>
        <dbReference type="ARBA" id="ARBA00006194"/>
    </source>
</evidence>
<evidence type="ECO:0000256" key="6">
    <source>
        <dbReference type="RuleBase" id="RU003629"/>
    </source>
</evidence>
<dbReference type="InterPro" id="IPR001971">
    <property type="entry name" value="Ribosomal_uS11"/>
</dbReference>
<proteinExistence type="inferred from homology"/>
<comment type="similarity">
    <text evidence="1 5 6">Belongs to the universal ribosomal protein uS11 family.</text>
</comment>
<comment type="function">
    <text evidence="5">Located on the platform of the 30S subunit, it bridges several disparate RNA helices of the 16S rRNA. Forms part of the Shine-Dalgarno cleft in the 70S ribosome.</text>
</comment>
<comment type="caution">
    <text evidence="7">The sequence shown here is derived from an EMBL/GenBank/DDBJ whole genome shotgun (WGS) entry which is preliminary data.</text>
</comment>
<reference evidence="7 8" key="1">
    <citation type="journal article" date="2013" name="Proc. Natl. Acad. Sci. U.S.A.">
        <title>Candidate phylum TM6 genome recovered from a hospital sink biofilm provides genomic insights into this uncultivated phylum.</title>
        <authorList>
            <person name="McLean J.S."/>
            <person name="Lombardo M.J."/>
            <person name="Badger J.H."/>
            <person name="Edlund A."/>
            <person name="Novotny M."/>
            <person name="Yee-Greenbaum J."/>
            <person name="Vyahhi N."/>
            <person name="Hall A.P."/>
            <person name="Yang Y."/>
            <person name="Dupont C.L."/>
            <person name="Ziegler M.G."/>
            <person name="Chitsaz H."/>
            <person name="Allen A.E."/>
            <person name="Yooseph S."/>
            <person name="Tesler G."/>
            <person name="Pevzner P.A."/>
            <person name="Friedman R.M."/>
            <person name="Nealson K.H."/>
            <person name="Venter J.C."/>
            <person name="Lasken R.S."/>
        </authorList>
    </citation>
    <scope>NUCLEOTIDE SEQUENCE [LARGE SCALE GENOMIC DNA]</scope>
    <source>
        <strain evidence="7 8">TM6SC1</strain>
    </source>
</reference>